<evidence type="ECO:0000313" key="3">
    <source>
        <dbReference type="EMBL" id="CAD7703772.1"/>
    </source>
</evidence>
<dbReference type="AlphaFoldDB" id="A0A8S1J901"/>
<feature type="region of interest" description="Disordered" evidence="2">
    <location>
        <begin position="325"/>
        <end position="360"/>
    </location>
</feature>
<gene>
    <name evidence="3" type="ORF">OSTQU699_LOCUS9129</name>
</gene>
<accession>A0A8S1J901</accession>
<evidence type="ECO:0000256" key="1">
    <source>
        <dbReference type="SAM" id="Coils"/>
    </source>
</evidence>
<dbReference type="PANTHER" id="PTHR32215">
    <property type="entry name" value="CILIA- AND FLAGELLA-ASSOCIATED PROTEIN 57"/>
    <property type="match status" value="1"/>
</dbReference>
<dbReference type="Gene3D" id="1.10.287.1490">
    <property type="match status" value="1"/>
</dbReference>
<reference evidence="3" key="1">
    <citation type="submission" date="2020-12" db="EMBL/GenBank/DDBJ databases">
        <authorList>
            <person name="Iha C."/>
        </authorList>
    </citation>
    <scope>NUCLEOTIDE SEQUENCE</scope>
</reference>
<feature type="region of interest" description="Disordered" evidence="2">
    <location>
        <begin position="272"/>
        <end position="294"/>
    </location>
</feature>
<comment type="caution">
    <text evidence="3">The sequence shown here is derived from an EMBL/GenBank/DDBJ whole genome shotgun (WGS) entry which is preliminary data.</text>
</comment>
<organism evidence="3 4">
    <name type="scientific">Ostreobium quekettii</name>
    <dbReference type="NCBI Taxonomy" id="121088"/>
    <lineage>
        <taxon>Eukaryota</taxon>
        <taxon>Viridiplantae</taxon>
        <taxon>Chlorophyta</taxon>
        <taxon>core chlorophytes</taxon>
        <taxon>Ulvophyceae</taxon>
        <taxon>TCBD clade</taxon>
        <taxon>Bryopsidales</taxon>
        <taxon>Ostreobineae</taxon>
        <taxon>Ostreobiaceae</taxon>
        <taxon>Ostreobium</taxon>
    </lineage>
</organism>
<evidence type="ECO:0000313" key="4">
    <source>
        <dbReference type="Proteomes" id="UP000708148"/>
    </source>
</evidence>
<keyword evidence="1" id="KW-0175">Coiled coil</keyword>
<feature type="coiled-coil region" evidence="1">
    <location>
        <begin position="212"/>
        <end position="271"/>
    </location>
</feature>
<protein>
    <submittedName>
        <fullName evidence="3">Uncharacterized protein</fullName>
    </submittedName>
</protein>
<feature type="non-terminal residue" evidence="3">
    <location>
        <position position="360"/>
    </location>
</feature>
<keyword evidence="4" id="KW-1185">Reference proteome</keyword>
<sequence length="360" mass="41709">ERELGLRLKGQNGIMKKKFSALQKDIEAQKEEIKALFDQKKELYQTIGSLEKDIMSLKREIHERDETIGDKERRIYDLKKKNQELEKFKFVLDYKIKELKKQIEPREMEIGDMKDQIKDMDDELERYHTTNASLDLIISNSKLKENGLVKEIQQQQNAKNDALLLVKRLRTDLHDVVQYLQDPKLLKEKVKEMYHTHVHKHIQPVAVEEDIQAEYQRQRDYLEKTVEGLKRKLSKETDMHKMNTARIIQENVALIKEINELRREIKACKQMTGALRGPPSAAVSSLPPTTAGGDGVMKAELEAQHQLIKQLQQDLAEKEARIKALEQTVIPRPVSRERLPPVDGMNDPNLSTGGETPRTP</sequence>
<dbReference type="Proteomes" id="UP000708148">
    <property type="component" value="Unassembled WGS sequence"/>
</dbReference>
<feature type="coiled-coil region" evidence="1">
    <location>
        <begin position="19"/>
        <end position="60"/>
    </location>
</feature>
<evidence type="ECO:0000256" key="2">
    <source>
        <dbReference type="SAM" id="MobiDB-lite"/>
    </source>
</evidence>
<dbReference type="EMBL" id="CAJHUC010002402">
    <property type="protein sequence ID" value="CAD7703772.1"/>
    <property type="molecule type" value="Genomic_DNA"/>
</dbReference>
<dbReference type="OrthoDB" id="47276at2759"/>
<dbReference type="InterPro" id="IPR052993">
    <property type="entry name" value="CFA-57"/>
</dbReference>
<name>A0A8S1J901_9CHLO</name>
<proteinExistence type="predicted"/>
<dbReference type="PANTHER" id="PTHR32215:SF0">
    <property type="entry name" value="CILIA- AND FLAGELLA-ASSOCIATED PROTEIN 57"/>
    <property type="match status" value="1"/>
</dbReference>